<dbReference type="Proteomes" id="UP001497535">
    <property type="component" value="Unassembled WGS sequence"/>
</dbReference>
<sequence length="79" mass="9680">MALTHSNLKFFRFMILRNCSICLIFLMSPTMQRRLIVQLSSFWILQHLRTSLMIRKFRLYNYDFITNMFSNKKHNKNCL</sequence>
<comment type="caution">
    <text evidence="1">The sequence shown here is derived from an EMBL/GenBank/DDBJ whole genome shotgun (WGS) entry which is preliminary data.</text>
</comment>
<keyword evidence="2" id="KW-1185">Reference proteome</keyword>
<organism evidence="1 2">
    <name type="scientific">Meloidogyne enterolobii</name>
    <name type="common">Root-knot nematode worm</name>
    <name type="synonym">Meloidogyne mayaguensis</name>
    <dbReference type="NCBI Taxonomy" id="390850"/>
    <lineage>
        <taxon>Eukaryota</taxon>
        <taxon>Metazoa</taxon>
        <taxon>Ecdysozoa</taxon>
        <taxon>Nematoda</taxon>
        <taxon>Chromadorea</taxon>
        <taxon>Rhabditida</taxon>
        <taxon>Tylenchina</taxon>
        <taxon>Tylenchomorpha</taxon>
        <taxon>Tylenchoidea</taxon>
        <taxon>Meloidogynidae</taxon>
        <taxon>Meloidogyninae</taxon>
        <taxon>Meloidogyne</taxon>
    </lineage>
</organism>
<evidence type="ECO:0000313" key="2">
    <source>
        <dbReference type="Proteomes" id="UP001497535"/>
    </source>
</evidence>
<proteinExistence type="predicted"/>
<evidence type="ECO:0000313" key="1">
    <source>
        <dbReference type="EMBL" id="CAK5081093.1"/>
    </source>
</evidence>
<protein>
    <submittedName>
        <fullName evidence="1">Uncharacterized protein</fullName>
    </submittedName>
</protein>
<dbReference type="EMBL" id="CAVMJV010000043">
    <property type="protein sequence ID" value="CAK5081093.1"/>
    <property type="molecule type" value="Genomic_DNA"/>
</dbReference>
<gene>
    <name evidence="1" type="ORF">MENTE1834_LOCUS28307</name>
</gene>
<accession>A0ACB0ZQ57</accession>
<reference evidence="1" key="1">
    <citation type="submission" date="2023-11" db="EMBL/GenBank/DDBJ databases">
        <authorList>
            <person name="Poullet M."/>
        </authorList>
    </citation>
    <scope>NUCLEOTIDE SEQUENCE</scope>
    <source>
        <strain evidence="1">E1834</strain>
    </source>
</reference>
<name>A0ACB0ZQ57_MELEN</name>